<accession>A0A5J4J3R0</accession>
<evidence type="ECO:0000313" key="6">
    <source>
        <dbReference type="Proteomes" id="UP000326509"/>
    </source>
</evidence>
<evidence type="ECO:0000259" key="3">
    <source>
        <dbReference type="Pfam" id="PF07675"/>
    </source>
</evidence>
<dbReference type="Proteomes" id="UP000326509">
    <property type="component" value="Unassembled WGS sequence"/>
</dbReference>
<reference evidence="5 6" key="1">
    <citation type="submission" date="2019-08" db="EMBL/GenBank/DDBJ databases">
        <title>Draft genome sequence of Ulvibacter marinus type strain NBRC 109484.</title>
        <authorList>
            <person name="Kawano K."/>
            <person name="Ushijima N."/>
            <person name="Kihara M."/>
            <person name="Itoh H."/>
        </authorList>
    </citation>
    <scope>NUCLEOTIDE SEQUENCE [LARGE SCALE GENOMIC DNA]</scope>
    <source>
        <strain evidence="5 6">NBRC 109484</strain>
    </source>
</reference>
<dbReference type="NCBIfam" id="TIGR04183">
    <property type="entry name" value="Por_Secre_tail"/>
    <property type="match status" value="1"/>
</dbReference>
<evidence type="ECO:0000256" key="2">
    <source>
        <dbReference type="SAM" id="SignalP"/>
    </source>
</evidence>
<feature type="signal peptide" evidence="2">
    <location>
        <begin position="1"/>
        <end position="18"/>
    </location>
</feature>
<dbReference type="NCBIfam" id="NF038128">
    <property type="entry name" value="choice_anch_J"/>
    <property type="match status" value="1"/>
</dbReference>
<dbReference type="InterPro" id="IPR011628">
    <property type="entry name" value="Cleaved_adhesin"/>
</dbReference>
<feature type="domain" description="Cleaved adhesin" evidence="3">
    <location>
        <begin position="23"/>
        <end position="181"/>
    </location>
</feature>
<evidence type="ECO:0000256" key="1">
    <source>
        <dbReference type="ARBA" id="ARBA00022729"/>
    </source>
</evidence>
<name>A0A5J4J3R0_9FLAO</name>
<dbReference type="OrthoDB" id="951108at2"/>
<gene>
    <name evidence="5" type="ORF">ULMA_27760</name>
</gene>
<evidence type="ECO:0000259" key="4">
    <source>
        <dbReference type="Pfam" id="PF18962"/>
    </source>
</evidence>
<dbReference type="Pfam" id="PF07675">
    <property type="entry name" value="Cleaved_Adhesin"/>
    <property type="match status" value="1"/>
</dbReference>
<dbReference type="AlphaFoldDB" id="A0A5J4J3R0"/>
<organism evidence="5 6">
    <name type="scientific">Patiriisocius marinus</name>
    <dbReference type="NCBI Taxonomy" id="1397112"/>
    <lineage>
        <taxon>Bacteria</taxon>
        <taxon>Pseudomonadati</taxon>
        <taxon>Bacteroidota</taxon>
        <taxon>Flavobacteriia</taxon>
        <taxon>Flavobacteriales</taxon>
        <taxon>Flavobacteriaceae</taxon>
        <taxon>Patiriisocius</taxon>
    </lineage>
</organism>
<keyword evidence="1 2" id="KW-0732">Signal</keyword>
<feature type="domain" description="Secretion system C-terminal sorting" evidence="4">
    <location>
        <begin position="203"/>
        <end position="266"/>
    </location>
</feature>
<feature type="chain" id="PRO_5023865591" description="Por secretion system C-terminal sorting domain-containing protein" evidence="2">
    <location>
        <begin position="19"/>
        <end position="268"/>
    </location>
</feature>
<keyword evidence="6" id="KW-1185">Reference proteome</keyword>
<evidence type="ECO:0000313" key="5">
    <source>
        <dbReference type="EMBL" id="GER60668.1"/>
    </source>
</evidence>
<dbReference type="EMBL" id="BKCG01000009">
    <property type="protein sequence ID" value="GER60668.1"/>
    <property type="molecule type" value="Genomic_DNA"/>
</dbReference>
<sequence length="268" mass="28705">MKKITILAALVASFSMNAQLFSDDFQDGEISDWTTIDVDGDGENFTAYDPSTAMDGAVYHLSSESWNGAPLTPDNYVVSPAIDVTGATDLLLTYFAGGQDPLYSQEVYTVYVSTGNTVADFMDDTITVSFNEDLGNDPAAAGELVDRSLDVSDLDGATTVYIAFRHHDVSDQFIINFDDVTLDGLLGTDDNAIAGFNQFVDANNNLRLSSVNGNIETVSIYNTLGQNVLTSSIENSSASLDLNAYAAGVYVVKANVNGQTSTFKVIKK</sequence>
<proteinExistence type="predicted"/>
<dbReference type="InterPro" id="IPR026444">
    <property type="entry name" value="Secre_tail"/>
</dbReference>
<dbReference type="RefSeq" id="WP_151675100.1">
    <property type="nucleotide sequence ID" value="NZ_BKCG01000009.1"/>
</dbReference>
<evidence type="ECO:0008006" key="7">
    <source>
        <dbReference type="Google" id="ProtNLM"/>
    </source>
</evidence>
<dbReference type="Gene3D" id="2.60.120.200">
    <property type="match status" value="1"/>
</dbReference>
<comment type="caution">
    <text evidence="5">The sequence shown here is derived from an EMBL/GenBank/DDBJ whole genome shotgun (WGS) entry which is preliminary data.</text>
</comment>
<dbReference type="Pfam" id="PF18962">
    <property type="entry name" value="Por_Secre_tail"/>
    <property type="match status" value="1"/>
</dbReference>
<protein>
    <recommendedName>
        <fullName evidence="7">Por secretion system C-terminal sorting domain-containing protein</fullName>
    </recommendedName>
</protein>